<feature type="compositionally biased region" description="Basic residues" evidence="1">
    <location>
        <begin position="211"/>
        <end position="220"/>
    </location>
</feature>
<evidence type="ECO:0000256" key="1">
    <source>
        <dbReference type="SAM" id="MobiDB-lite"/>
    </source>
</evidence>
<feature type="compositionally biased region" description="Basic and acidic residues" evidence="1">
    <location>
        <begin position="90"/>
        <end position="99"/>
    </location>
</feature>
<name>A0A6J4JVW1_9ACTN</name>
<accession>A0A6J4JVW1</accession>
<reference evidence="2" key="1">
    <citation type="submission" date="2020-02" db="EMBL/GenBank/DDBJ databases">
        <authorList>
            <person name="Meier V. D."/>
        </authorList>
    </citation>
    <scope>NUCLEOTIDE SEQUENCE</scope>
    <source>
        <strain evidence="2">AVDCRST_MAG61</strain>
    </source>
</reference>
<feature type="compositionally biased region" description="Basic residues" evidence="1">
    <location>
        <begin position="145"/>
        <end position="157"/>
    </location>
</feature>
<feature type="compositionally biased region" description="Basic and acidic residues" evidence="1">
    <location>
        <begin position="1"/>
        <end position="15"/>
    </location>
</feature>
<protein>
    <submittedName>
        <fullName evidence="2">Uncharacterized protein</fullName>
    </submittedName>
</protein>
<feature type="non-terminal residue" evidence="2">
    <location>
        <position position="272"/>
    </location>
</feature>
<feature type="non-terminal residue" evidence="2">
    <location>
        <position position="1"/>
    </location>
</feature>
<feature type="region of interest" description="Disordered" evidence="1">
    <location>
        <begin position="1"/>
        <end position="272"/>
    </location>
</feature>
<dbReference type="EMBL" id="CADCTT010000002">
    <property type="protein sequence ID" value="CAA9288864.1"/>
    <property type="molecule type" value="Genomic_DNA"/>
</dbReference>
<feature type="compositionally biased region" description="Low complexity" evidence="1">
    <location>
        <begin position="172"/>
        <end position="199"/>
    </location>
</feature>
<feature type="compositionally biased region" description="Low complexity" evidence="1">
    <location>
        <begin position="105"/>
        <end position="115"/>
    </location>
</feature>
<organism evidence="2">
    <name type="scientific">uncultured Friedmanniella sp</name>
    <dbReference type="NCBI Taxonomy" id="335381"/>
    <lineage>
        <taxon>Bacteria</taxon>
        <taxon>Bacillati</taxon>
        <taxon>Actinomycetota</taxon>
        <taxon>Actinomycetes</taxon>
        <taxon>Propionibacteriales</taxon>
        <taxon>Nocardioidaceae</taxon>
        <taxon>Friedmanniella</taxon>
        <taxon>environmental samples</taxon>
    </lineage>
</organism>
<sequence length="272" mass="29007">GRVEIRRGGRGRPGDSWRGGHAPIVHSPGAAREHVLPLLGPRRRRTGGSSMVARDLRQGRARRAVRPAGAGRTGRPHPLPWLGCPRPHRPPVDPRDRPRGGHGSGRQAAGRAAGAPDGGGAAALELPRPGRPRPQGPGPVLGVRHPGRRRGRQHHRVLPAPRGRPPRRRGAAARPQPAARGRGVDVAPPQAAGPGVVPPGTGGTGAGAARLRGRRRRAGHHPGQQRLQHRHAGRPAERAGHLRARADRRRRGQGGGRGRRGRPAQRHRLQRL</sequence>
<dbReference type="AlphaFoldDB" id="A0A6J4JVW1"/>
<evidence type="ECO:0000313" key="2">
    <source>
        <dbReference type="EMBL" id="CAA9288864.1"/>
    </source>
</evidence>
<proteinExistence type="predicted"/>
<feature type="compositionally biased region" description="Basic residues" evidence="1">
    <location>
        <begin position="241"/>
        <end position="272"/>
    </location>
</feature>
<gene>
    <name evidence="2" type="ORF">AVDCRST_MAG61-8</name>
</gene>